<accession>A0A7X1KQA8</accession>
<evidence type="ECO:0000313" key="4">
    <source>
        <dbReference type="Proteomes" id="UP000551327"/>
    </source>
</evidence>
<dbReference type="Proteomes" id="UP000551327">
    <property type="component" value="Unassembled WGS sequence"/>
</dbReference>
<evidence type="ECO:0000313" key="3">
    <source>
        <dbReference type="EMBL" id="MBC2669554.1"/>
    </source>
</evidence>
<protein>
    <submittedName>
        <fullName evidence="3">PEPxxWA-CTERM sorting domain-containing protein</fullName>
    </submittedName>
</protein>
<organism evidence="3 4">
    <name type="scientific">Novosphingobium piscinae</name>
    <dbReference type="NCBI Taxonomy" id="1507448"/>
    <lineage>
        <taxon>Bacteria</taxon>
        <taxon>Pseudomonadati</taxon>
        <taxon>Pseudomonadota</taxon>
        <taxon>Alphaproteobacteria</taxon>
        <taxon>Sphingomonadales</taxon>
        <taxon>Sphingomonadaceae</taxon>
        <taxon>Novosphingobium</taxon>
    </lineage>
</organism>
<keyword evidence="1" id="KW-0732">Signal</keyword>
<reference evidence="3 4" key="1">
    <citation type="submission" date="2020-08" db="EMBL/GenBank/DDBJ databases">
        <title>The genome sequence of type strain Novosphingobium piscinae KCTC 42194.</title>
        <authorList>
            <person name="Liu Y."/>
        </authorList>
    </citation>
    <scope>NUCLEOTIDE SEQUENCE [LARGE SCALE GENOMIC DNA]</scope>
    <source>
        <strain evidence="3 4">KCTC 42194</strain>
    </source>
</reference>
<feature type="chain" id="PRO_5031372894" evidence="1">
    <location>
        <begin position="25"/>
        <end position="242"/>
    </location>
</feature>
<dbReference type="AlphaFoldDB" id="A0A7X1KQA8"/>
<feature type="signal peptide" evidence="1">
    <location>
        <begin position="1"/>
        <end position="24"/>
    </location>
</feature>
<keyword evidence="4" id="KW-1185">Reference proteome</keyword>
<dbReference type="Pfam" id="PF07589">
    <property type="entry name" value="PEP-CTERM"/>
    <property type="match status" value="1"/>
</dbReference>
<comment type="caution">
    <text evidence="3">The sequence shown here is derived from an EMBL/GenBank/DDBJ whole genome shotgun (WGS) entry which is preliminary data.</text>
</comment>
<evidence type="ECO:0000259" key="2">
    <source>
        <dbReference type="Pfam" id="PF07589"/>
    </source>
</evidence>
<proteinExistence type="predicted"/>
<evidence type="ECO:0000256" key="1">
    <source>
        <dbReference type="SAM" id="SignalP"/>
    </source>
</evidence>
<dbReference type="InterPro" id="IPR013424">
    <property type="entry name" value="Ice-binding_C"/>
</dbReference>
<dbReference type="RefSeq" id="WP_185679419.1">
    <property type="nucleotide sequence ID" value="NZ_JACLAX010000009.1"/>
</dbReference>
<feature type="domain" description="Ice-binding protein C-terminal" evidence="2">
    <location>
        <begin position="211"/>
        <end position="234"/>
    </location>
</feature>
<name>A0A7X1KQA8_9SPHN</name>
<dbReference type="EMBL" id="JACLAX010000009">
    <property type="protein sequence ID" value="MBC2669554.1"/>
    <property type="molecule type" value="Genomic_DNA"/>
</dbReference>
<sequence>MKMTKVTRATLAVFATLMSGAAQAATVFESFPNYAASGDTPLNFCSSCTGAGAIFVSFNLAAAQTLDKSFVLVSTLASQADQAANPMTISIFTDGGDDLPSGGSSGAIVNPFLSQGFTNPTSVVPGGARTDGYANYVAEFALPNWNLAAGKYWIRFAGFSNLIPLFPTATPANSRAVGTDFLLEGRAITLNPPALSAGFSLNGVSSSVAGAVPEPSTWLTMIGGFALIGMAMRRQRMALACG</sequence>
<dbReference type="NCBIfam" id="NF035944">
    <property type="entry name" value="PEPxxWA-CTERM"/>
    <property type="match status" value="1"/>
</dbReference>
<gene>
    <name evidence="3" type="ORF">H7F53_10400</name>
</gene>